<evidence type="ECO:0000313" key="5">
    <source>
        <dbReference type="EnsemblMetazoa" id="CLYHEMP015092.1"/>
    </source>
</evidence>
<feature type="compositionally biased region" description="Acidic residues" evidence="3">
    <location>
        <begin position="66"/>
        <end position="77"/>
    </location>
</feature>
<evidence type="ECO:0000259" key="4">
    <source>
        <dbReference type="SMART" id="SM00993"/>
    </source>
</evidence>
<dbReference type="Proteomes" id="UP000594262">
    <property type="component" value="Unplaced"/>
</dbReference>
<dbReference type="AlphaFoldDB" id="A0A7M5WZB0"/>
<feature type="compositionally biased region" description="Acidic residues" evidence="3">
    <location>
        <begin position="39"/>
        <end position="58"/>
    </location>
</feature>
<evidence type="ECO:0000256" key="3">
    <source>
        <dbReference type="SAM" id="MobiDB-lite"/>
    </source>
</evidence>
<proteinExistence type="inferred from homology"/>
<feature type="compositionally biased region" description="Basic residues" evidence="3">
    <location>
        <begin position="80"/>
        <end position="92"/>
    </location>
</feature>
<name>A0A7M5WZB0_9CNID</name>
<evidence type="ECO:0000256" key="2">
    <source>
        <dbReference type="ARBA" id="ARBA00020000"/>
    </source>
</evidence>
<dbReference type="RefSeq" id="XP_066913229.1">
    <property type="nucleotide sequence ID" value="XM_067057128.1"/>
</dbReference>
<evidence type="ECO:0000313" key="6">
    <source>
        <dbReference type="Proteomes" id="UP000594262"/>
    </source>
</evidence>
<accession>A0A7M5WZB0</accession>
<dbReference type="InterPro" id="IPR046757">
    <property type="entry name" value="YL1_N"/>
</dbReference>
<dbReference type="EnsemblMetazoa" id="CLYHEMT015092.1">
    <property type="protein sequence ID" value="CLYHEMP015092.1"/>
    <property type="gene ID" value="CLYHEMG015092"/>
</dbReference>
<dbReference type="OrthoDB" id="78296at2759"/>
<dbReference type="SMART" id="SM00993">
    <property type="entry name" value="YL1_C"/>
    <property type="match status" value="1"/>
</dbReference>
<dbReference type="Pfam" id="PF05764">
    <property type="entry name" value="YL1"/>
    <property type="match status" value="1"/>
</dbReference>
<dbReference type="InterPro" id="IPR013272">
    <property type="entry name" value="Vps72/YL1_C"/>
</dbReference>
<dbReference type="GeneID" id="136800469"/>
<evidence type="ECO:0000256" key="1">
    <source>
        <dbReference type="ARBA" id="ARBA00006832"/>
    </source>
</evidence>
<comment type="similarity">
    <text evidence="1">Belongs to the VPS72/YL1 family.</text>
</comment>
<dbReference type="GO" id="GO:0005634">
    <property type="term" value="C:nucleus"/>
    <property type="evidence" value="ECO:0007669"/>
    <property type="project" value="TreeGrafter"/>
</dbReference>
<feature type="region of interest" description="Disordered" evidence="3">
    <location>
        <begin position="1"/>
        <end position="109"/>
    </location>
</feature>
<keyword evidence="6" id="KW-1185">Reference proteome</keyword>
<reference evidence="5" key="1">
    <citation type="submission" date="2021-01" db="UniProtKB">
        <authorList>
            <consortium name="EnsemblMetazoa"/>
        </authorList>
    </citation>
    <scope>IDENTIFICATION</scope>
</reference>
<feature type="domain" description="Vps72/YL1 C-terminal" evidence="4">
    <location>
        <begin position="263"/>
        <end position="292"/>
    </location>
</feature>
<dbReference type="PANTHER" id="PTHR13275:SF4">
    <property type="entry name" value="VACUOLAR PROTEIN SORTING-ASSOCIATED PROTEIN 72 HOMOLOG"/>
    <property type="match status" value="1"/>
</dbReference>
<protein>
    <recommendedName>
        <fullName evidence="2">Vacuolar protein sorting-associated protein 72 homolog</fullName>
    </recommendedName>
</protein>
<dbReference type="PANTHER" id="PTHR13275">
    <property type="entry name" value="YL-1 PROTEIN TRANSCRIPTION FACTOR-LIKE 1"/>
    <property type="match status" value="1"/>
</dbReference>
<sequence>MTDRPRRANAGSRMTKLIEEAQDEEEGDDFYKNTYGGFNEDEEDQDYVSEDEQEDIIDSDFSLSEHEDEVENNEDDDDKKRRKLKKKIKTFKKPTTADGTPKVKKPSVKRVVEPVQPLDKQARMRSTTLLKGAEQARKQNVQGAGGIKRHPRMPQMRRLTQEELLAEAKITEEKNTASLAQFLKLEEEKKNVKVTKTRYQGPIIRFQSVRMPEMVEIMADDDDVITENDEQFSCRNFLEFTDTKSFPRKYFPYPSKVKYPEKQVCVVTGRPAKYKDPVTGLPYATIDAFKYIRQHQKKLQEKLSKQRLEGRARRRKKMISVF</sequence>
<dbReference type="Pfam" id="PF08265">
    <property type="entry name" value="YL1_C"/>
    <property type="match status" value="1"/>
</dbReference>
<organism evidence="5 6">
    <name type="scientific">Clytia hemisphaerica</name>
    <dbReference type="NCBI Taxonomy" id="252671"/>
    <lineage>
        <taxon>Eukaryota</taxon>
        <taxon>Metazoa</taxon>
        <taxon>Cnidaria</taxon>
        <taxon>Hydrozoa</taxon>
        <taxon>Hydroidolina</taxon>
        <taxon>Leptothecata</taxon>
        <taxon>Obeliida</taxon>
        <taxon>Clytiidae</taxon>
        <taxon>Clytia</taxon>
    </lineage>
</organism>